<dbReference type="STRING" id="65393.PCC7424_0376"/>
<name>B7KC20_GLOC7</name>
<dbReference type="HOGENOM" id="CLU_129719_0_0_3"/>
<keyword evidence="2" id="KW-1185">Reference proteome</keyword>
<dbReference type="AlphaFoldDB" id="B7KC20"/>
<evidence type="ECO:0000313" key="2">
    <source>
        <dbReference type="Proteomes" id="UP000002384"/>
    </source>
</evidence>
<reference evidence="2" key="1">
    <citation type="journal article" date="2011" name="MBio">
        <title>Novel metabolic attributes of the genus Cyanothece, comprising a group of unicellular nitrogen-fixing Cyanobacteria.</title>
        <authorList>
            <person name="Bandyopadhyay A."/>
            <person name="Elvitigala T."/>
            <person name="Welsh E."/>
            <person name="Stockel J."/>
            <person name="Liberton M."/>
            <person name="Min H."/>
            <person name="Sherman L.A."/>
            <person name="Pakrasi H.B."/>
        </authorList>
    </citation>
    <scope>NUCLEOTIDE SEQUENCE [LARGE SCALE GENOMIC DNA]</scope>
    <source>
        <strain evidence="2">PCC 7424</strain>
    </source>
</reference>
<sequence>MTSAIKDKIFNLCNLERMSKLLFCLSVLALSGLLSLTTPQTAWGIPLVDQDSFGGRVMAQSKNTNVPTEVVKAVRQDLSRRTNIPGEQLKLQQASQQTWPNGCLGLAGPDEFCTQALVEGWRVIMSYKDQTWTYRTDSQGRTLRLEN</sequence>
<gene>
    <name evidence="1" type="ordered locus">PCC7424_0376</name>
</gene>
<dbReference type="KEGG" id="cyc:PCC7424_0376"/>
<dbReference type="RefSeq" id="WP_012597793.1">
    <property type="nucleotide sequence ID" value="NC_011729.1"/>
</dbReference>
<organism evidence="1 2">
    <name type="scientific">Gloeothece citriformis (strain PCC 7424)</name>
    <name type="common">Cyanothece sp. (strain PCC 7424)</name>
    <dbReference type="NCBI Taxonomy" id="65393"/>
    <lineage>
        <taxon>Bacteria</taxon>
        <taxon>Bacillati</taxon>
        <taxon>Cyanobacteriota</taxon>
        <taxon>Cyanophyceae</taxon>
        <taxon>Oscillatoriophycideae</taxon>
        <taxon>Chroococcales</taxon>
        <taxon>Aphanothecaceae</taxon>
        <taxon>Gloeothece</taxon>
        <taxon>Gloeothece citriformis</taxon>
    </lineage>
</organism>
<dbReference type="EMBL" id="CP001291">
    <property type="protein sequence ID" value="ACK68843.1"/>
    <property type="molecule type" value="Genomic_DNA"/>
</dbReference>
<evidence type="ECO:0000313" key="1">
    <source>
        <dbReference type="EMBL" id="ACK68843.1"/>
    </source>
</evidence>
<dbReference type="eggNOG" id="COG3266">
    <property type="taxonomic scope" value="Bacteria"/>
</dbReference>
<dbReference type="Proteomes" id="UP000002384">
    <property type="component" value="Chromosome"/>
</dbReference>
<proteinExistence type="predicted"/>
<protein>
    <submittedName>
        <fullName evidence="1">Uncharacterized protein</fullName>
    </submittedName>
</protein>
<accession>B7KC20</accession>